<feature type="domain" description="HTH luxR-type" evidence="6">
    <location>
        <begin position="143"/>
        <end position="208"/>
    </location>
</feature>
<dbReference type="RefSeq" id="WP_106585344.1">
    <property type="nucleotide sequence ID" value="NZ_PYGA01000018.1"/>
</dbReference>
<evidence type="ECO:0000256" key="5">
    <source>
        <dbReference type="PROSITE-ProRule" id="PRU00169"/>
    </source>
</evidence>
<dbReference type="OrthoDB" id="9808843at2"/>
<evidence type="ECO:0000313" key="8">
    <source>
        <dbReference type="EMBL" id="PSK92340.1"/>
    </source>
</evidence>
<dbReference type="Gene3D" id="3.40.50.2300">
    <property type="match status" value="1"/>
</dbReference>
<dbReference type="InterPro" id="IPR039420">
    <property type="entry name" value="WalR-like"/>
</dbReference>
<keyword evidence="4" id="KW-0804">Transcription</keyword>
<dbReference type="PROSITE" id="PS50043">
    <property type="entry name" value="HTH_LUXR_2"/>
    <property type="match status" value="1"/>
</dbReference>
<evidence type="ECO:0000313" key="9">
    <source>
        <dbReference type="Proteomes" id="UP000240542"/>
    </source>
</evidence>
<proteinExistence type="predicted"/>
<sequence>MTIRVILADDEVTVRTGFALFLDYSAPDIEVVGTAADGQEAVEMAHDLRPDVVLMDIRMPRLDGISATRRISALTKVLVLTNFDSDEYVFSALRAGCTGFLLKSVKPERLIEAIRAVHRGEGVLAPKVTTALIASLCARPMSTATDMDILTPRERQVLGYLGHGLSNTQIADRLSMADTTAKTHVASILAKLKVRSRTQAGLVAKELGLTNTVP</sequence>
<comment type="caution">
    <text evidence="8">The sequence shown here is derived from an EMBL/GenBank/DDBJ whole genome shotgun (WGS) entry which is preliminary data.</text>
</comment>
<dbReference type="InterPro" id="IPR000792">
    <property type="entry name" value="Tscrpt_reg_LuxR_C"/>
</dbReference>
<keyword evidence="2" id="KW-0805">Transcription regulation</keyword>
<dbReference type="GO" id="GO:0000160">
    <property type="term" value="P:phosphorelay signal transduction system"/>
    <property type="evidence" value="ECO:0007669"/>
    <property type="project" value="InterPro"/>
</dbReference>
<evidence type="ECO:0000256" key="4">
    <source>
        <dbReference type="ARBA" id="ARBA00023163"/>
    </source>
</evidence>
<dbReference type="GO" id="GO:0003677">
    <property type="term" value="F:DNA binding"/>
    <property type="evidence" value="ECO:0007669"/>
    <property type="project" value="UniProtKB-KW"/>
</dbReference>
<keyword evidence="9" id="KW-1185">Reference proteome</keyword>
<name>A0A2P8D552_9ACTN</name>
<feature type="domain" description="Response regulatory" evidence="7">
    <location>
        <begin position="4"/>
        <end position="118"/>
    </location>
</feature>
<dbReference type="AlphaFoldDB" id="A0A2P8D552"/>
<dbReference type="InterPro" id="IPR001789">
    <property type="entry name" value="Sig_transdc_resp-reg_receiver"/>
</dbReference>
<keyword evidence="1 5" id="KW-0597">Phosphoprotein</keyword>
<dbReference type="SUPFAM" id="SSF46894">
    <property type="entry name" value="C-terminal effector domain of the bipartite response regulators"/>
    <property type="match status" value="1"/>
</dbReference>
<dbReference type="InterPro" id="IPR016032">
    <property type="entry name" value="Sig_transdc_resp-reg_C-effctor"/>
</dbReference>
<dbReference type="Pfam" id="PF00196">
    <property type="entry name" value="GerE"/>
    <property type="match status" value="1"/>
</dbReference>
<evidence type="ECO:0000256" key="3">
    <source>
        <dbReference type="ARBA" id="ARBA00023125"/>
    </source>
</evidence>
<dbReference type="PROSITE" id="PS50110">
    <property type="entry name" value="RESPONSE_REGULATORY"/>
    <property type="match status" value="1"/>
</dbReference>
<feature type="modified residue" description="4-aspartylphosphate" evidence="5">
    <location>
        <position position="56"/>
    </location>
</feature>
<dbReference type="SMART" id="SM00448">
    <property type="entry name" value="REC"/>
    <property type="match status" value="1"/>
</dbReference>
<dbReference type="Pfam" id="PF00072">
    <property type="entry name" value="Response_reg"/>
    <property type="match status" value="1"/>
</dbReference>
<evidence type="ECO:0000259" key="7">
    <source>
        <dbReference type="PROSITE" id="PS50110"/>
    </source>
</evidence>
<dbReference type="InterPro" id="IPR011006">
    <property type="entry name" value="CheY-like_superfamily"/>
</dbReference>
<evidence type="ECO:0000256" key="1">
    <source>
        <dbReference type="ARBA" id="ARBA00022553"/>
    </source>
</evidence>
<dbReference type="PANTHER" id="PTHR43214:SF24">
    <property type="entry name" value="TRANSCRIPTIONAL REGULATORY PROTEIN NARL-RELATED"/>
    <property type="match status" value="1"/>
</dbReference>
<protein>
    <submittedName>
        <fullName evidence="8">LuxR family two component transcriptional regulator</fullName>
    </submittedName>
</protein>
<dbReference type="Proteomes" id="UP000240542">
    <property type="component" value="Unassembled WGS sequence"/>
</dbReference>
<dbReference type="PRINTS" id="PR00038">
    <property type="entry name" value="HTHLUXR"/>
</dbReference>
<evidence type="ECO:0000256" key="2">
    <source>
        <dbReference type="ARBA" id="ARBA00023015"/>
    </source>
</evidence>
<dbReference type="EMBL" id="PYGA01000018">
    <property type="protein sequence ID" value="PSK92340.1"/>
    <property type="molecule type" value="Genomic_DNA"/>
</dbReference>
<organism evidence="8 9">
    <name type="scientific">Murinocardiopsis flavida</name>
    <dbReference type="NCBI Taxonomy" id="645275"/>
    <lineage>
        <taxon>Bacteria</taxon>
        <taxon>Bacillati</taxon>
        <taxon>Actinomycetota</taxon>
        <taxon>Actinomycetes</taxon>
        <taxon>Streptosporangiales</taxon>
        <taxon>Nocardiopsidaceae</taxon>
        <taxon>Murinocardiopsis</taxon>
    </lineage>
</organism>
<reference evidence="8 9" key="1">
    <citation type="submission" date="2018-03" db="EMBL/GenBank/DDBJ databases">
        <title>Genomic Encyclopedia of Archaeal and Bacterial Type Strains, Phase II (KMG-II): from individual species to whole genera.</title>
        <authorList>
            <person name="Goeker M."/>
        </authorList>
    </citation>
    <scope>NUCLEOTIDE SEQUENCE [LARGE SCALE GENOMIC DNA]</scope>
    <source>
        <strain evidence="8 9">DSM 45312</strain>
    </source>
</reference>
<dbReference type="CDD" id="cd17535">
    <property type="entry name" value="REC_NarL-like"/>
    <property type="match status" value="1"/>
</dbReference>
<dbReference type="InterPro" id="IPR058245">
    <property type="entry name" value="NreC/VraR/RcsB-like_REC"/>
</dbReference>
<dbReference type="PANTHER" id="PTHR43214">
    <property type="entry name" value="TWO-COMPONENT RESPONSE REGULATOR"/>
    <property type="match status" value="1"/>
</dbReference>
<keyword evidence="3" id="KW-0238">DNA-binding</keyword>
<dbReference type="SMART" id="SM00421">
    <property type="entry name" value="HTH_LUXR"/>
    <property type="match status" value="1"/>
</dbReference>
<dbReference type="GO" id="GO:0006355">
    <property type="term" value="P:regulation of DNA-templated transcription"/>
    <property type="evidence" value="ECO:0007669"/>
    <property type="project" value="InterPro"/>
</dbReference>
<dbReference type="CDD" id="cd06170">
    <property type="entry name" value="LuxR_C_like"/>
    <property type="match status" value="1"/>
</dbReference>
<gene>
    <name evidence="8" type="ORF">CLV63_118101</name>
</gene>
<accession>A0A2P8D552</accession>
<evidence type="ECO:0000259" key="6">
    <source>
        <dbReference type="PROSITE" id="PS50043"/>
    </source>
</evidence>
<dbReference type="SUPFAM" id="SSF52172">
    <property type="entry name" value="CheY-like"/>
    <property type="match status" value="1"/>
</dbReference>